<evidence type="ECO:0000256" key="1">
    <source>
        <dbReference type="SAM" id="Phobius"/>
    </source>
</evidence>
<dbReference type="RefSeq" id="WP_390329698.1">
    <property type="nucleotide sequence ID" value="NZ_JBHRTP010000091.1"/>
</dbReference>
<feature type="transmembrane region" description="Helical" evidence="1">
    <location>
        <begin position="22"/>
        <end position="42"/>
    </location>
</feature>
<dbReference type="Proteomes" id="UP001595530">
    <property type="component" value="Unassembled WGS sequence"/>
</dbReference>
<proteinExistence type="predicted"/>
<accession>A0ABV7F7J6</accession>
<keyword evidence="1" id="KW-0472">Membrane</keyword>
<dbReference type="EMBL" id="JBHRTP010000091">
    <property type="protein sequence ID" value="MFC3110930.1"/>
    <property type="molecule type" value="Genomic_DNA"/>
</dbReference>
<keyword evidence="3" id="KW-1185">Reference proteome</keyword>
<keyword evidence="1" id="KW-1133">Transmembrane helix</keyword>
<sequence length="50" mass="5503">MTIFLVLIVAILAPLLKRFAKYAAFALVFPLALLGFGFKALFSPSHQKAH</sequence>
<keyword evidence="1" id="KW-0812">Transmembrane</keyword>
<organism evidence="2 3">
    <name type="scientific">Undibacterium arcticum</name>
    <dbReference type="NCBI Taxonomy" id="1762892"/>
    <lineage>
        <taxon>Bacteria</taxon>
        <taxon>Pseudomonadati</taxon>
        <taxon>Pseudomonadota</taxon>
        <taxon>Betaproteobacteria</taxon>
        <taxon>Burkholderiales</taxon>
        <taxon>Oxalobacteraceae</taxon>
        <taxon>Undibacterium</taxon>
    </lineage>
</organism>
<evidence type="ECO:0000313" key="2">
    <source>
        <dbReference type="EMBL" id="MFC3110930.1"/>
    </source>
</evidence>
<gene>
    <name evidence="2" type="ORF">ACFOFO_23745</name>
</gene>
<name>A0ABV7F7J6_9BURK</name>
<reference evidence="3" key="1">
    <citation type="journal article" date="2019" name="Int. J. Syst. Evol. Microbiol.">
        <title>The Global Catalogue of Microorganisms (GCM) 10K type strain sequencing project: providing services to taxonomists for standard genome sequencing and annotation.</title>
        <authorList>
            <consortium name="The Broad Institute Genomics Platform"/>
            <consortium name="The Broad Institute Genome Sequencing Center for Infectious Disease"/>
            <person name="Wu L."/>
            <person name="Ma J."/>
        </authorList>
    </citation>
    <scope>NUCLEOTIDE SEQUENCE [LARGE SCALE GENOMIC DNA]</scope>
    <source>
        <strain evidence="3">KCTC 42986</strain>
    </source>
</reference>
<comment type="caution">
    <text evidence="2">The sequence shown here is derived from an EMBL/GenBank/DDBJ whole genome shotgun (WGS) entry which is preliminary data.</text>
</comment>
<protein>
    <recommendedName>
        <fullName evidence="4">DUF3096 domain-containing protein</fullName>
    </recommendedName>
</protein>
<evidence type="ECO:0008006" key="4">
    <source>
        <dbReference type="Google" id="ProtNLM"/>
    </source>
</evidence>
<evidence type="ECO:0000313" key="3">
    <source>
        <dbReference type="Proteomes" id="UP001595530"/>
    </source>
</evidence>